<evidence type="ECO:0000313" key="3">
    <source>
        <dbReference type="Proteomes" id="UP000002487"/>
    </source>
</evidence>
<dbReference type="Proteomes" id="UP000002487">
    <property type="component" value="Chromosome"/>
</dbReference>
<keyword evidence="1" id="KW-0472">Membrane</keyword>
<gene>
    <name evidence="2" type="ordered locus">MA_2898</name>
</gene>
<reference evidence="2 3" key="1">
    <citation type="journal article" date="2002" name="Genome Res.">
        <title>The genome of Methanosarcina acetivorans reveals extensive metabolic and physiological diversity.</title>
        <authorList>
            <person name="Galagan J.E."/>
            <person name="Nusbaum C."/>
            <person name="Roy A."/>
            <person name="Endrizzi M.G."/>
            <person name="Macdonald P."/>
            <person name="FitzHugh W."/>
            <person name="Calvo S."/>
            <person name="Engels R."/>
            <person name="Smirnov S."/>
            <person name="Atnoor D."/>
            <person name="Brown A."/>
            <person name="Allen N."/>
            <person name="Naylor J."/>
            <person name="Stange-Thomann N."/>
            <person name="DeArellano K."/>
            <person name="Johnson R."/>
            <person name="Linton L."/>
            <person name="McEwan P."/>
            <person name="McKernan K."/>
            <person name="Talamas J."/>
            <person name="Tirrell A."/>
            <person name="Ye W."/>
            <person name="Zimmer A."/>
            <person name="Barber R.D."/>
            <person name="Cann I."/>
            <person name="Graham D.E."/>
            <person name="Grahame D.A."/>
            <person name="Guss A."/>
            <person name="Hedderich R."/>
            <person name="Ingram-Smith C."/>
            <person name="Kuettner C.H."/>
            <person name="Krzycki J.A."/>
            <person name="Leigh J.A."/>
            <person name="Li W."/>
            <person name="Liu J."/>
            <person name="Mukhopadhyay B."/>
            <person name="Reeve J.N."/>
            <person name="Smith K."/>
            <person name="Springer T.A."/>
            <person name="Umayam L.A."/>
            <person name="White O."/>
            <person name="White R.H."/>
            <person name="de Macario E.C."/>
            <person name="Ferry J.G."/>
            <person name="Jarrell K.F."/>
            <person name="Jing H."/>
            <person name="Macario A.J.L."/>
            <person name="Paulsen I."/>
            <person name="Pritchett M."/>
            <person name="Sowers K.R."/>
            <person name="Swanson R.V."/>
            <person name="Zinder S.H."/>
            <person name="Lander E."/>
            <person name="Metcalf W.W."/>
            <person name="Birren B."/>
        </authorList>
    </citation>
    <scope>NUCLEOTIDE SEQUENCE [LARGE SCALE GENOMIC DNA]</scope>
    <source>
        <strain evidence="3">ATCC 35395 / DSM 2834 / JCM 12185 / C2A</strain>
    </source>
</reference>
<feature type="transmembrane region" description="Helical" evidence="1">
    <location>
        <begin position="16"/>
        <end position="39"/>
    </location>
</feature>
<proteinExistence type="predicted"/>
<organism evidence="2 3">
    <name type="scientific">Methanosarcina acetivorans (strain ATCC 35395 / DSM 2834 / JCM 12185 / C2A)</name>
    <dbReference type="NCBI Taxonomy" id="188937"/>
    <lineage>
        <taxon>Archaea</taxon>
        <taxon>Methanobacteriati</taxon>
        <taxon>Methanobacteriota</taxon>
        <taxon>Stenosarchaea group</taxon>
        <taxon>Methanomicrobia</taxon>
        <taxon>Methanosarcinales</taxon>
        <taxon>Methanosarcinaceae</taxon>
        <taxon>Methanosarcina</taxon>
    </lineage>
</organism>
<keyword evidence="3" id="KW-1185">Reference proteome</keyword>
<dbReference type="EnsemblBacteria" id="AAM06274">
    <property type="protein sequence ID" value="AAM06274"/>
    <property type="gene ID" value="MA_2898"/>
</dbReference>
<protein>
    <submittedName>
        <fullName evidence="2">Uncharacterized protein</fullName>
    </submittedName>
</protein>
<feature type="transmembrane region" description="Helical" evidence="1">
    <location>
        <begin position="45"/>
        <end position="67"/>
    </location>
</feature>
<dbReference type="KEGG" id="mac:MA_2898"/>
<dbReference type="STRING" id="188937.MA_2898"/>
<dbReference type="InParanoid" id="Q8TLX5"/>
<evidence type="ECO:0000313" key="2">
    <source>
        <dbReference type="EMBL" id="AAM06274.1"/>
    </source>
</evidence>
<dbReference type="HOGENOM" id="CLU_1965540_0_0_2"/>
<accession>Q8TLX5</accession>
<sequence length="127" mass="15188">MTCLLIFFTQKRFRSFYLLACCFYFSLLSLFYSFLSFLFFFTFSFLLIFVFSIFLYFLFFIHFCLLGKGRSPASSGKERHNTANKVVTVKIILPFQNLTGQKVNTKKYFRLPKVYFLFCNRSLRQPV</sequence>
<evidence type="ECO:0000256" key="1">
    <source>
        <dbReference type="SAM" id="Phobius"/>
    </source>
</evidence>
<dbReference type="EMBL" id="AE010299">
    <property type="protein sequence ID" value="AAM06274.1"/>
    <property type="molecule type" value="Genomic_DNA"/>
</dbReference>
<name>Q8TLX5_METAC</name>
<dbReference type="AlphaFoldDB" id="Q8TLX5"/>
<keyword evidence="1" id="KW-1133">Transmembrane helix</keyword>
<keyword evidence="1" id="KW-0812">Transmembrane</keyword>